<dbReference type="GO" id="GO:0008374">
    <property type="term" value="F:O-acyltransferase activity"/>
    <property type="evidence" value="ECO:0007669"/>
    <property type="project" value="TreeGrafter"/>
</dbReference>
<dbReference type="InterPro" id="IPR011004">
    <property type="entry name" value="Trimer_LpxA-like_sf"/>
</dbReference>
<protein>
    <submittedName>
        <fullName evidence="4">Transferase family hexapeptide repeat protein</fullName>
    </submittedName>
</protein>
<evidence type="ECO:0000256" key="1">
    <source>
        <dbReference type="ARBA" id="ARBA00007274"/>
    </source>
</evidence>
<dbReference type="AlphaFoldDB" id="A0A4R6V3T1"/>
<comment type="similarity">
    <text evidence="1">Belongs to the transferase hexapeptide repeat family.</text>
</comment>
<accession>A0A4R6V3T1</accession>
<keyword evidence="5" id="KW-1185">Reference proteome</keyword>
<keyword evidence="2 4" id="KW-0808">Transferase</keyword>
<dbReference type="Proteomes" id="UP000295281">
    <property type="component" value="Unassembled WGS sequence"/>
</dbReference>
<dbReference type="CDD" id="cd04647">
    <property type="entry name" value="LbH_MAT_like"/>
    <property type="match status" value="1"/>
</dbReference>
<dbReference type="Gene3D" id="2.160.10.10">
    <property type="entry name" value="Hexapeptide repeat proteins"/>
    <property type="match status" value="1"/>
</dbReference>
<dbReference type="Pfam" id="PF00132">
    <property type="entry name" value="Hexapep"/>
    <property type="match status" value="1"/>
</dbReference>
<dbReference type="InterPro" id="IPR051159">
    <property type="entry name" value="Hexapeptide_acetyltransf"/>
</dbReference>
<evidence type="ECO:0000256" key="3">
    <source>
        <dbReference type="SAM" id="MobiDB-lite"/>
    </source>
</evidence>
<dbReference type="EMBL" id="SNYN01000001">
    <property type="protein sequence ID" value="TDQ54833.1"/>
    <property type="molecule type" value="Genomic_DNA"/>
</dbReference>
<dbReference type="PANTHER" id="PTHR23416">
    <property type="entry name" value="SIALIC ACID SYNTHASE-RELATED"/>
    <property type="match status" value="1"/>
</dbReference>
<comment type="caution">
    <text evidence="4">The sequence shown here is derived from an EMBL/GenBank/DDBJ whole genome shotgun (WGS) entry which is preliminary data.</text>
</comment>
<evidence type="ECO:0000256" key="2">
    <source>
        <dbReference type="ARBA" id="ARBA00022679"/>
    </source>
</evidence>
<evidence type="ECO:0000313" key="4">
    <source>
        <dbReference type="EMBL" id="TDQ54833.1"/>
    </source>
</evidence>
<dbReference type="SUPFAM" id="SSF51161">
    <property type="entry name" value="Trimeric LpxA-like enzymes"/>
    <property type="match status" value="1"/>
</dbReference>
<gene>
    <name evidence="4" type="ORF">EV190_101149</name>
</gene>
<organism evidence="4 5">
    <name type="scientific">Actinorugispora endophytica</name>
    <dbReference type="NCBI Taxonomy" id="1605990"/>
    <lineage>
        <taxon>Bacteria</taxon>
        <taxon>Bacillati</taxon>
        <taxon>Actinomycetota</taxon>
        <taxon>Actinomycetes</taxon>
        <taxon>Streptosporangiales</taxon>
        <taxon>Nocardiopsidaceae</taxon>
        <taxon>Actinorugispora</taxon>
    </lineage>
</organism>
<feature type="region of interest" description="Disordered" evidence="3">
    <location>
        <begin position="192"/>
        <end position="220"/>
    </location>
</feature>
<sequence length="220" mass="23066">MVRTAWSWARRKADIRYGSRAAARFAAYGEGTSIAFPPATIFGEAWIEIGAHTLLGGDITLTAGFVPGLDLGPEPLIRIGGGCAIGRGSHVVAHKSIVVGDHVFMGPYVYITDQNHVYTDPETPVGGQWPTDDPVRVGSGTWIGANAVILPGVTLGRNCVVAASSVVRPGEYPDHSVIAGVPGRVVRRYDPEAGWLPPLRGGGSPHTTSASPPESTPPEV</sequence>
<proteinExistence type="inferred from homology"/>
<evidence type="ECO:0000313" key="5">
    <source>
        <dbReference type="Proteomes" id="UP000295281"/>
    </source>
</evidence>
<reference evidence="4 5" key="1">
    <citation type="submission" date="2019-03" db="EMBL/GenBank/DDBJ databases">
        <title>Genomic Encyclopedia of Type Strains, Phase IV (KMG-IV): sequencing the most valuable type-strain genomes for metagenomic binning, comparative biology and taxonomic classification.</title>
        <authorList>
            <person name="Goeker M."/>
        </authorList>
    </citation>
    <scope>NUCLEOTIDE SEQUENCE [LARGE SCALE GENOMIC DNA]</scope>
    <source>
        <strain evidence="4 5">DSM 46770</strain>
    </source>
</reference>
<dbReference type="GO" id="GO:0005829">
    <property type="term" value="C:cytosol"/>
    <property type="evidence" value="ECO:0007669"/>
    <property type="project" value="TreeGrafter"/>
</dbReference>
<dbReference type="InterPro" id="IPR001451">
    <property type="entry name" value="Hexapep"/>
</dbReference>
<dbReference type="PANTHER" id="PTHR23416:SF23">
    <property type="entry name" value="ACETYLTRANSFERASE C18B11.09C-RELATED"/>
    <property type="match status" value="1"/>
</dbReference>
<name>A0A4R6V3T1_9ACTN</name>